<evidence type="ECO:0000256" key="5">
    <source>
        <dbReference type="ARBA" id="ARBA00025466"/>
    </source>
</evidence>
<keyword evidence="4" id="KW-0804">Transcription</keyword>
<proteinExistence type="predicted"/>
<dbReference type="OrthoDB" id="6628530at2759"/>
<reference evidence="7" key="1">
    <citation type="submission" date="2022-01" db="EMBL/GenBank/DDBJ databases">
        <authorList>
            <person name="King R."/>
        </authorList>
    </citation>
    <scope>NUCLEOTIDE SEQUENCE</scope>
</reference>
<evidence type="ECO:0000256" key="1">
    <source>
        <dbReference type="ARBA" id="ARBA00011764"/>
    </source>
</evidence>
<dbReference type="GO" id="GO:0005634">
    <property type="term" value="C:nucleus"/>
    <property type="evidence" value="ECO:0007669"/>
    <property type="project" value="TreeGrafter"/>
</dbReference>
<name>A0A9P0HHQ9_NEZVI</name>
<comment type="subunit">
    <text evidence="1">Self-associates forming complexes of several hundred monomers.</text>
</comment>
<evidence type="ECO:0000256" key="2">
    <source>
        <dbReference type="ARBA" id="ARBA00016807"/>
    </source>
</evidence>
<evidence type="ECO:0000313" key="7">
    <source>
        <dbReference type="EMBL" id="CAH1402344.1"/>
    </source>
</evidence>
<evidence type="ECO:0000256" key="4">
    <source>
        <dbReference type="ARBA" id="ARBA00023163"/>
    </source>
</evidence>
<protein>
    <recommendedName>
        <fullName evidence="2">Regulatory protein zeste</fullName>
    </recommendedName>
</protein>
<evidence type="ECO:0000256" key="3">
    <source>
        <dbReference type="ARBA" id="ARBA00023015"/>
    </source>
</evidence>
<evidence type="ECO:0000313" key="8">
    <source>
        <dbReference type="Proteomes" id="UP001152798"/>
    </source>
</evidence>
<comment type="function">
    <text evidence="5">Involved in transvection phenomena (= synapsis-dependent gene expression), where the synaptic pairing of chromosomes carrying genes with which zeste interacts influences the expression of these genes. Zeste binds to DNA and stimulates transcription from a nearby promoter.</text>
</comment>
<dbReference type="Proteomes" id="UP001152798">
    <property type="component" value="Chromosome 5"/>
</dbReference>
<dbReference type="PANTHER" id="PTHR23098">
    <property type="entry name" value="AGAP001331-PA-RELATED"/>
    <property type="match status" value="1"/>
</dbReference>
<dbReference type="EMBL" id="OV725081">
    <property type="protein sequence ID" value="CAH1402344.1"/>
    <property type="molecule type" value="Genomic_DNA"/>
</dbReference>
<keyword evidence="8" id="KW-1185">Reference proteome</keyword>
<organism evidence="7 8">
    <name type="scientific">Nezara viridula</name>
    <name type="common">Southern green stink bug</name>
    <name type="synonym">Cimex viridulus</name>
    <dbReference type="NCBI Taxonomy" id="85310"/>
    <lineage>
        <taxon>Eukaryota</taxon>
        <taxon>Metazoa</taxon>
        <taxon>Ecdysozoa</taxon>
        <taxon>Arthropoda</taxon>
        <taxon>Hexapoda</taxon>
        <taxon>Insecta</taxon>
        <taxon>Pterygota</taxon>
        <taxon>Neoptera</taxon>
        <taxon>Paraneoptera</taxon>
        <taxon>Hemiptera</taxon>
        <taxon>Heteroptera</taxon>
        <taxon>Panheteroptera</taxon>
        <taxon>Pentatomomorpha</taxon>
        <taxon>Pentatomoidea</taxon>
        <taxon>Pentatomidae</taxon>
        <taxon>Pentatominae</taxon>
        <taxon>Nezara</taxon>
    </lineage>
</organism>
<feature type="domain" description="Myb/SANT-like DNA-binding" evidence="6">
    <location>
        <begin position="5"/>
        <end position="81"/>
    </location>
</feature>
<keyword evidence="3" id="KW-0805">Transcription regulation</keyword>
<dbReference type="InterPro" id="IPR028002">
    <property type="entry name" value="Myb_DNA-bind_5"/>
</dbReference>
<accession>A0A9P0HHQ9</accession>
<dbReference type="PANTHER" id="PTHR23098:SF16">
    <property type="entry name" value="REGULATORY PROTEIN ZESTE"/>
    <property type="match status" value="1"/>
</dbReference>
<sequence>MDCYKKKRFSAEEINFLTSQVLKRAIVLENKESDALTNSKKKRAWKEIFTEFNSIGEHSYRTLPQLKKCWDNIKSKRKKALVEQRRRVVFEDHKYLPKEEHVLPDQIPLFTNIEIPTSVDSNNTGNDYSCILDESSGKMKRKTICEDASIDLELQAKLKRQAMLSKHEEDLHKIRKEELYIRKKIAQEDLKRSQMETIFAQKKMELELALLKKQME</sequence>
<evidence type="ECO:0000259" key="6">
    <source>
        <dbReference type="Pfam" id="PF13873"/>
    </source>
</evidence>
<dbReference type="Pfam" id="PF13873">
    <property type="entry name" value="Myb_DNA-bind_5"/>
    <property type="match status" value="1"/>
</dbReference>
<dbReference type="AlphaFoldDB" id="A0A9P0HHQ9"/>
<gene>
    <name evidence="7" type="ORF">NEZAVI_LOCUS11183</name>
</gene>